<accession>A0ABV0KQY8</accession>
<dbReference type="Proteomes" id="UP001476950">
    <property type="component" value="Unassembled WGS sequence"/>
</dbReference>
<gene>
    <name evidence="2" type="ORF">NDI38_23635</name>
</gene>
<evidence type="ECO:0000313" key="3">
    <source>
        <dbReference type="Proteomes" id="UP001476950"/>
    </source>
</evidence>
<dbReference type="InterPro" id="IPR015943">
    <property type="entry name" value="WD40/YVTN_repeat-like_dom_sf"/>
</dbReference>
<sequence length="331" mass="35828">MNRTLLQTTTLILIAASPILAAPAQAQSLIQLPTGFQYPNGITHSRDPIRLRSAASTLYVGSVTSGQILRITLNGKTETFFPGTDEIFAATSLRLDEQRGVLWGASPDFLGVRGADGQVTRRPHRIFAIDIRTAKVLQVIAMPAGGFSNDIALDENGGVYVTDSSRPRIHYLAPGTTQFRVWAEDEQFRSRQIGLGGIARAANGVLIVGMFSDGKLLKITPQAQGNPKVEAIPLPRSLENPDGMQFAPDGSLLITEGAVSSGNGRLLRIRNILDTKTPKEIETLASGLESPVNLTIAGQTIWITESRIRHRLLPGKEAAVPNTFFVRRFAL</sequence>
<keyword evidence="3" id="KW-1185">Reference proteome</keyword>
<feature type="chain" id="PRO_5046868000" evidence="1">
    <location>
        <begin position="27"/>
        <end position="331"/>
    </location>
</feature>
<dbReference type="EMBL" id="JAMPLM010000034">
    <property type="protein sequence ID" value="MEP1061426.1"/>
    <property type="molecule type" value="Genomic_DNA"/>
</dbReference>
<organism evidence="2 3">
    <name type="scientific">Stenomitos frigidus AS-A4</name>
    <dbReference type="NCBI Taxonomy" id="2933935"/>
    <lineage>
        <taxon>Bacteria</taxon>
        <taxon>Bacillati</taxon>
        <taxon>Cyanobacteriota</taxon>
        <taxon>Cyanophyceae</taxon>
        <taxon>Leptolyngbyales</taxon>
        <taxon>Leptolyngbyaceae</taxon>
        <taxon>Stenomitos</taxon>
    </lineage>
</organism>
<dbReference type="Gene3D" id="2.130.10.10">
    <property type="entry name" value="YVTN repeat-like/Quinoprotein amine dehydrogenase"/>
    <property type="match status" value="1"/>
</dbReference>
<reference evidence="2 3" key="1">
    <citation type="submission" date="2022-04" db="EMBL/GenBank/DDBJ databases">
        <title>Positive selection, recombination, and allopatry shape intraspecific diversity of widespread and dominant cyanobacteria.</title>
        <authorList>
            <person name="Wei J."/>
            <person name="Shu W."/>
            <person name="Hu C."/>
        </authorList>
    </citation>
    <scope>NUCLEOTIDE SEQUENCE [LARGE SCALE GENOMIC DNA]</scope>
    <source>
        <strain evidence="2 3">AS-A4</strain>
    </source>
</reference>
<proteinExistence type="predicted"/>
<keyword evidence="1" id="KW-0732">Signal</keyword>
<evidence type="ECO:0000313" key="2">
    <source>
        <dbReference type="EMBL" id="MEP1061426.1"/>
    </source>
</evidence>
<protein>
    <submittedName>
        <fullName evidence="2">Gluconolaconase</fullName>
    </submittedName>
</protein>
<comment type="caution">
    <text evidence="2">The sequence shown here is derived from an EMBL/GenBank/DDBJ whole genome shotgun (WGS) entry which is preliminary data.</text>
</comment>
<evidence type="ECO:0000256" key="1">
    <source>
        <dbReference type="SAM" id="SignalP"/>
    </source>
</evidence>
<dbReference type="RefSeq" id="WP_190449210.1">
    <property type="nucleotide sequence ID" value="NZ_JAMPLM010000034.1"/>
</dbReference>
<name>A0ABV0KQY8_9CYAN</name>
<feature type="signal peptide" evidence="1">
    <location>
        <begin position="1"/>
        <end position="26"/>
    </location>
</feature>
<dbReference type="SUPFAM" id="SSF101898">
    <property type="entry name" value="NHL repeat"/>
    <property type="match status" value="1"/>
</dbReference>